<dbReference type="InterPro" id="IPR002770">
    <property type="entry name" value="ForMFR_H4MPT_ForTrfase_C"/>
</dbReference>
<comment type="catalytic activity">
    <reaction evidence="3">
        <text>N-formylmethanofuran + 5,6,7,8-tetrahydromethanopterin + H(+) = N(5)-formyl-5,6,7,8-tetrahydromethanopterin + methanofuran</text>
        <dbReference type="Rhea" id="RHEA:18061"/>
        <dbReference type="ChEBI" id="CHEBI:15378"/>
        <dbReference type="ChEBI" id="CHEBI:57727"/>
        <dbReference type="ChEBI" id="CHEBI:58018"/>
        <dbReference type="ChEBI" id="CHEBI:58103"/>
        <dbReference type="ChEBI" id="CHEBI:58151"/>
        <dbReference type="EC" id="2.3.1.101"/>
    </reaction>
</comment>
<feature type="domain" description="Formylmethanofuran: tetrahydromethanopterin formyltransferase Ftr N-terminal" evidence="5">
    <location>
        <begin position="1"/>
        <end position="144"/>
    </location>
</feature>
<reference evidence="7" key="1">
    <citation type="submission" date="2020-02" db="EMBL/GenBank/DDBJ databases">
        <authorList>
            <person name="Meier V. D."/>
        </authorList>
    </citation>
    <scope>NUCLEOTIDE SEQUENCE</scope>
    <source>
        <strain evidence="7">AVDCRST_MAG11</strain>
    </source>
</reference>
<dbReference type="NCBIfam" id="NF002554">
    <property type="entry name" value="PRK02114.1"/>
    <property type="match status" value="1"/>
</dbReference>
<dbReference type="GO" id="GO:0030270">
    <property type="term" value="F:formylmethanofuran-tetrahydromethanopterin N-formyltransferase activity"/>
    <property type="evidence" value="ECO:0007669"/>
    <property type="project" value="UniProtKB-UniRule"/>
</dbReference>
<comment type="subunit">
    <text evidence="3">Homotetramer.</text>
</comment>
<dbReference type="GO" id="GO:0005737">
    <property type="term" value="C:cytoplasm"/>
    <property type="evidence" value="ECO:0007669"/>
    <property type="project" value="UniProtKB-SubCell"/>
</dbReference>
<dbReference type="GO" id="GO:0046294">
    <property type="term" value="P:formaldehyde catabolic process"/>
    <property type="evidence" value="ECO:0007669"/>
    <property type="project" value="UniProtKB-UniRule"/>
</dbReference>
<name>A0A6J4KQ32_9BACT</name>
<dbReference type="InterPro" id="IPR022667">
    <property type="entry name" value="ForMFR_H4MPT_ForTrfase_N"/>
</dbReference>
<dbReference type="UniPathway" id="UPA00562">
    <property type="reaction ID" value="UER00704"/>
</dbReference>
<keyword evidence="2 3" id="KW-0808">Transferase</keyword>
<comment type="function">
    <text evidence="3">Catalyzes the transfer of a formyl group from 5-formyl tetrahydromethanopterin (5-formyl-H(4)MPT) to methanofuran (MFR) to produce formylmethanofuran (formyl-MFR) and tetrahydromethanopterin (H(4)MPT).</text>
</comment>
<feature type="region of interest" description="Disordered" evidence="4">
    <location>
        <begin position="302"/>
        <end position="323"/>
    </location>
</feature>
<dbReference type="Pfam" id="PF02741">
    <property type="entry name" value="FTR_C"/>
    <property type="match status" value="1"/>
</dbReference>
<feature type="domain" description="Formylmethanofuran: tetrahydromethanopterin formyltransferase Ftr C-terminal" evidence="6">
    <location>
        <begin position="147"/>
        <end position="292"/>
    </location>
</feature>
<comment type="pathway">
    <text evidence="3">One-carbon metabolism; formaldehyde degradation; formate from formaldehyde (H(4)MPT route): step 4/5.</text>
</comment>
<accession>A0A6J4KQ32</accession>
<dbReference type="InterPro" id="IPR014053">
    <property type="entry name" value="ForMFR_H4MPT_ForTrfase"/>
</dbReference>
<dbReference type="GO" id="GO:0006730">
    <property type="term" value="P:one-carbon metabolic process"/>
    <property type="evidence" value="ECO:0007669"/>
    <property type="project" value="UniProtKB-UniRule"/>
</dbReference>
<proteinExistence type="inferred from homology"/>
<organism evidence="7">
    <name type="scientific">uncultured Gemmatimonadaceae bacterium</name>
    <dbReference type="NCBI Taxonomy" id="246130"/>
    <lineage>
        <taxon>Bacteria</taxon>
        <taxon>Pseudomonadati</taxon>
        <taxon>Gemmatimonadota</taxon>
        <taxon>Gemmatimonadia</taxon>
        <taxon>Gemmatimonadales</taxon>
        <taxon>Gemmatimonadaceae</taxon>
        <taxon>environmental samples</taxon>
    </lineage>
</organism>
<evidence type="ECO:0000259" key="6">
    <source>
        <dbReference type="Pfam" id="PF02741"/>
    </source>
</evidence>
<comment type="similarity">
    <text evidence="1 3">Belongs to the FTR family.</text>
</comment>
<dbReference type="Gene3D" id="3.30.70.520">
    <property type="match status" value="2"/>
</dbReference>
<dbReference type="HAMAP" id="MF_00579">
    <property type="entry name" value="FTR"/>
    <property type="match status" value="1"/>
</dbReference>
<dbReference type="InterPro" id="IPR023447">
    <property type="entry name" value="ForMFR_H4MPT_ForTrfase_fd-like"/>
</dbReference>
<keyword evidence="3" id="KW-0554">One-carbon metabolism</keyword>
<keyword evidence="3 7" id="KW-0012">Acyltransferase</keyword>
<gene>
    <name evidence="3" type="primary">ffsA</name>
    <name evidence="7" type="ORF">AVDCRST_MAG11-1546</name>
</gene>
<sequence length="323" mass="33708">MEIRGVAIEDTFAEAFTMRAARLVITGKNDRWARAAALKLTGFATSVIACKCEAAVERALSPDETPDARPGVSVLFFTMGADDMAKRLIERIGQTVLTCPTANCFDGLADAPVRVDAGRALRVFGDRFQISKVVGGQRYWRVPVMEGECLLAESLGVQKGVGGGNFLILAESADDALAAAEAAVEAMDGMDGVILPFPGGVVRSGSKVGASYKGMIASTNDAYCPTLRPITATALPEGVNSVLEIVLDGLTADAISLAMRAGIDAACRPGVRAITAGNYGGKLGPHHFHLRRIMEGSTGVTVGPVVRKNAPPPAAPEPKREGA</sequence>
<evidence type="ECO:0000259" key="5">
    <source>
        <dbReference type="Pfam" id="PF01913"/>
    </source>
</evidence>
<evidence type="ECO:0000256" key="4">
    <source>
        <dbReference type="SAM" id="MobiDB-lite"/>
    </source>
</evidence>
<dbReference type="Pfam" id="PF01913">
    <property type="entry name" value="FTR"/>
    <property type="match status" value="1"/>
</dbReference>
<dbReference type="SUPFAM" id="SSF55112">
    <property type="entry name" value="Formylmethanofuran:tetrahydromethanopterin formyltransferase"/>
    <property type="match status" value="2"/>
</dbReference>
<dbReference type="AlphaFoldDB" id="A0A6J4KQ32"/>
<dbReference type="NCBIfam" id="TIGR03119">
    <property type="entry name" value="one_C_fhcD"/>
    <property type="match status" value="1"/>
</dbReference>
<evidence type="ECO:0000313" key="7">
    <source>
        <dbReference type="EMBL" id="CAA9311804.1"/>
    </source>
</evidence>
<evidence type="ECO:0000256" key="2">
    <source>
        <dbReference type="ARBA" id="ARBA00022679"/>
    </source>
</evidence>
<evidence type="ECO:0000256" key="1">
    <source>
        <dbReference type="ARBA" id="ARBA00006770"/>
    </source>
</evidence>
<comment type="subcellular location">
    <subcellularLocation>
        <location evidence="3">Cytoplasm</location>
    </subcellularLocation>
</comment>
<evidence type="ECO:0000256" key="3">
    <source>
        <dbReference type="HAMAP-Rule" id="MF_00579"/>
    </source>
</evidence>
<dbReference type="EC" id="2.3.1.101" evidence="3"/>
<dbReference type="PIRSF" id="PIRSF006414">
    <property type="entry name" value="Ftr_formyl_trnsf"/>
    <property type="match status" value="1"/>
</dbReference>
<protein>
    <recommendedName>
        <fullName evidence="3">Formylmethanofuran--tetrahydromethanopterin formyltransferase</fullName>
        <shortName evidence="3">Ftr</shortName>
        <ecNumber evidence="3">2.3.1.101</ecNumber>
    </recommendedName>
    <alternativeName>
        <fullName evidence="3">H4MPT formyltransferase</fullName>
    </alternativeName>
</protein>
<dbReference type="EMBL" id="CADCTU010000346">
    <property type="protein sequence ID" value="CAA9311804.1"/>
    <property type="molecule type" value="Genomic_DNA"/>
</dbReference>
<keyword evidence="3" id="KW-0963">Cytoplasm</keyword>